<dbReference type="InterPro" id="IPR002355">
    <property type="entry name" value="Cu_oxidase_Cu_BS"/>
</dbReference>
<accession>A0A7S8EA20</accession>
<dbReference type="PROSITE" id="PS00080">
    <property type="entry name" value="MULTICOPPER_OXIDASE2"/>
    <property type="match status" value="1"/>
</dbReference>
<dbReference type="AlphaFoldDB" id="A0A7S8EA20"/>
<dbReference type="KEGG" id="pmet:G4Y79_01750"/>
<evidence type="ECO:0000313" key="4">
    <source>
        <dbReference type="Proteomes" id="UP000594468"/>
    </source>
</evidence>
<dbReference type="EMBL" id="CP062983">
    <property type="protein sequence ID" value="QPC83126.1"/>
    <property type="molecule type" value="Genomic_DNA"/>
</dbReference>
<dbReference type="InterPro" id="IPR011706">
    <property type="entry name" value="Cu-oxidase_C"/>
</dbReference>
<proteinExistence type="predicted"/>
<evidence type="ECO:0000313" key="3">
    <source>
        <dbReference type="EMBL" id="QPC83126.1"/>
    </source>
</evidence>
<evidence type="ECO:0000256" key="1">
    <source>
        <dbReference type="ARBA" id="ARBA00022723"/>
    </source>
</evidence>
<feature type="domain" description="Plastocyanin-like" evidence="2">
    <location>
        <begin position="3"/>
        <end position="34"/>
    </location>
</feature>
<dbReference type="InterPro" id="IPR008972">
    <property type="entry name" value="Cupredoxin"/>
</dbReference>
<keyword evidence="1" id="KW-0479">Metal-binding</keyword>
<evidence type="ECO:0000259" key="2">
    <source>
        <dbReference type="Pfam" id="PF07731"/>
    </source>
</evidence>
<dbReference type="Proteomes" id="UP000594468">
    <property type="component" value="Chromosome"/>
</dbReference>
<dbReference type="SUPFAM" id="SSF49503">
    <property type="entry name" value="Cupredoxins"/>
    <property type="match status" value="1"/>
</dbReference>
<reference evidence="3 4" key="1">
    <citation type="submission" date="2020-02" db="EMBL/GenBank/DDBJ databases">
        <authorList>
            <person name="Zheng R.K."/>
            <person name="Sun C.M."/>
        </authorList>
    </citation>
    <scope>NUCLEOTIDE SEQUENCE [LARGE SCALE GENOMIC DNA]</scope>
    <source>
        <strain evidence="4">rifampicinis</strain>
    </source>
</reference>
<protein>
    <submittedName>
        <fullName evidence="3">Multicopper oxidase domain-containing protein</fullName>
    </submittedName>
</protein>
<dbReference type="GO" id="GO:0005507">
    <property type="term" value="F:copper ion binding"/>
    <property type="evidence" value="ECO:0007669"/>
    <property type="project" value="InterPro"/>
</dbReference>
<dbReference type="Pfam" id="PF07731">
    <property type="entry name" value="Cu-oxidase_2"/>
    <property type="match status" value="1"/>
</dbReference>
<sequence length="34" mass="4120">MISRFSVDTDLYVFHHCHNLAHEDIGLMRNYRVE</sequence>
<dbReference type="RefSeq" id="WP_195171195.1">
    <property type="nucleotide sequence ID" value="NZ_CP062983.1"/>
</dbReference>
<dbReference type="GO" id="GO:0016491">
    <property type="term" value="F:oxidoreductase activity"/>
    <property type="evidence" value="ECO:0007669"/>
    <property type="project" value="InterPro"/>
</dbReference>
<gene>
    <name evidence="3" type="ORF">G4Y79_01750</name>
</gene>
<keyword evidence="4" id="KW-1185">Reference proteome</keyword>
<name>A0A7S8EA20_9CHLR</name>
<dbReference type="Gene3D" id="2.60.40.420">
    <property type="entry name" value="Cupredoxins - blue copper proteins"/>
    <property type="match status" value="1"/>
</dbReference>
<organism evidence="3 4">
    <name type="scientific">Phototrophicus methaneseepsis</name>
    <dbReference type="NCBI Taxonomy" id="2710758"/>
    <lineage>
        <taxon>Bacteria</taxon>
        <taxon>Bacillati</taxon>
        <taxon>Chloroflexota</taxon>
        <taxon>Candidatus Thermofontia</taxon>
        <taxon>Phototrophicales</taxon>
        <taxon>Phototrophicaceae</taxon>
        <taxon>Phototrophicus</taxon>
    </lineage>
</organism>